<protein>
    <recommendedName>
        <fullName evidence="2">Reverse transcriptase Ty1/copia-type domain-containing protein</fullName>
    </recommendedName>
</protein>
<keyword evidence="4" id="KW-1185">Reference proteome</keyword>
<evidence type="ECO:0000313" key="4">
    <source>
        <dbReference type="Proteomes" id="UP001152484"/>
    </source>
</evidence>
<evidence type="ECO:0000313" key="3">
    <source>
        <dbReference type="EMBL" id="CAH9079448.1"/>
    </source>
</evidence>
<organism evidence="3 4">
    <name type="scientific">Cuscuta europaea</name>
    <name type="common">European dodder</name>
    <dbReference type="NCBI Taxonomy" id="41803"/>
    <lineage>
        <taxon>Eukaryota</taxon>
        <taxon>Viridiplantae</taxon>
        <taxon>Streptophyta</taxon>
        <taxon>Embryophyta</taxon>
        <taxon>Tracheophyta</taxon>
        <taxon>Spermatophyta</taxon>
        <taxon>Magnoliopsida</taxon>
        <taxon>eudicotyledons</taxon>
        <taxon>Gunneridae</taxon>
        <taxon>Pentapetalae</taxon>
        <taxon>asterids</taxon>
        <taxon>lamiids</taxon>
        <taxon>Solanales</taxon>
        <taxon>Convolvulaceae</taxon>
        <taxon>Cuscuteae</taxon>
        <taxon>Cuscuta</taxon>
        <taxon>Cuscuta subgen. Cuscuta</taxon>
    </lineage>
</organism>
<dbReference type="EMBL" id="CAMAPE010000011">
    <property type="protein sequence ID" value="CAH9079448.1"/>
    <property type="molecule type" value="Genomic_DNA"/>
</dbReference>
<dbReference type="InterPro" id="IPR013103">
    <property type="entry name" value="RVT_2"/>
</dbReference>
<gene>
    <name evidence="3" type="ORF">CEURO_LOCUS7117</name>
</gene>
<accession>A0A9P1E548</accession>
<proteinExistence type="predicted"/>
<name>A0A9P1E548_CUSEU</name>
<evidence type="ECO:0000259" key="2">
    <source>
        <dbReference type="Pfam" id="PF07727"/>
    </source>
</evidence>
<feature type="compositionally biased region" description="Low complexity" evidence="1">
    <location>
        <begin position="26"/>
        <end position="71"/>
    </location>
</feature>
<feature type="compositionally biased region" description="Low complexity" evidence="1">
    <location>
        <begin position="1"/>
        <end position="18"/>
    </location>
</feature>
<dbReference type="Proteomes" id="UP001152484">
    <property type="component" value="Unassembled WGS sequence"/>
</dbReference>
<reference evidence="3" key="1">
    <citation type="submission" date="2022-07" db="EMBL/GenBank/DDBJ databases">
        <authorList>
            <person name="Macas J."/>
            <person name="Novak P."/>
            <person name="Neumann P."/>
        </authorList>
    </citation>
    <scope>NUCLEOTIDE SEQUENCE</scope>
</reference>
<dbReference type="Pfam" id="PF07727">
    <property type="entry name" value="RVT_2"/>
    <property type="match status" value="1"/>
</dbReference>
<sequence length="217" mass="23503">MGITSASSSPTDSSLGSSMQAKDELSAQPASSMSGSSPISPTGTVPISHGSPVVPESAECSSSVSDAVSDSPPSPSPLVHNIHPMQPPFKSGIFKPKMIFNLNTMVLVPDPTCFSMANKDFKWRAAMAEEFNAFIANKTWELVSFDSSKNVVGSKWIYKTKYMSDGFIERHKACMVSQGLKHNIKQQAMVDFSETFSPVVIPTTVRIVRQLDVKKKP</sequence>
<evidence type="ECO:0000256" key="1">
    <source>
        <dbReference type="SAM" id="MobiDB-lite"/>
    </source>
</evidence>
<feature type="region of interest" description="Disordered" evidence="1">
    <location>
        <begin position="1"/>
        <end position="81"/>
    </location>
</feature>
<dbReference type="AlphaFoldDB" id="A0A9P1E548"/>
<feature type="domain" description="Reverse transcriptase Ty1/copia-type" evidence="2">
    <location>
        <begin position="137"/>
        <end position="214"/>
    </location>
</feature>
<comment type="caution">
    <text evidence="3">The sequence shown here is derived from an EMBL/GenBank/DDBJ whole genome shotgun (WGS) entry which is preliminary data.</text>
</comment>